<dbReference type="AlphaFoldDB" id="A0A179D379"/>
<dbReference type="InterPro" id="IPR014017">
    <property type="entry name" value="DNA_helicase_UvrD-like_C"/>
</dbReference>
<comment type="catalytic activity">
    <reaction evidence="9">
        <text>Couples ATP hydrolysis with the unwinding of duplex DNA by translocating in the 3'-5' direction.</text>
        <dbReference type="EC" id="5.6.2.4"/>
    </reaction>
</comment>
<evidence type="ECO:0000256" key="1">
    <source>
        <dbReference type="ARBA" id="ARBA00007613"/>
    </source>
</evidence>
<dbReference type="Proteomes" id="UP000078390">
    <property type="component" value="Unassembled WGS sequence"/>
</dbReference>
<keyword evidence="14" id="KW-0812">Transmembrane</keyword>
<evidence type="ECO:0000259" key="15">
    <source>
        <dbReference type="PROSITE" id="PS51198"/>
    </source>
</evidence>
<dbReference type="CDD" id="cd17932">
    <property type="entry name" value="DEXQc_UvrD"/>
    <property type="match status" value="1"/>
</dbReference>
<dbReference type="SUPFAM" id="SSF56954">
    <property type="entry name" value="Outer membrane efflux proteins (OEP)"/>
    <property type="match status" value="1"/>
</dbReference>
<protein>
    <recommendedName>
        <fullName evidence="10">DNA 3'-5' helicase</fullName>
        <ecNumber evidence="10">5.6.2.4</ecNumber>
    </recommendedName>
    <alternativeName>
        <fullName evidence="11">DNA 3'-5' helicase II</fullName>
    </alternativeName>
</protein>
<reference evidence="16 17" key="1">
    <citation type="submission" date="2016-04" db="EMBL/GenBank/DDBJ databases">
        <title>Genome analysis of Thermosulfurimonas dismutans, the first thermophilic sulfur-disproportionating bacterium of the phylum Thermodesulfobacteria.</title>
        <authorList>
            <person name="Mardanov A.V."/>
            <person name="Beletsky A.V."/>
            <person name="Kadnikov V.V."/>
            <person name="Slobodkin A.I."/>
            <person name="Ravin N.V."/>
        </authorList>
    </citation>
    <scope>NUCLEOTIDE SEQUENCE [LARGE SCALE GENOMIC DNA]</scope>
    <source>
        <strain evidence="16 17">S95</strain>
    </source>
</reference>
<dbReference type="PANTHER" id="PTHR11070:SF2">
    <property type="entry name" value="ATP-DEPENDENT DNA HELICASE SRS2"/>
    <property type="match status" value="1"/>
</dbReference>
<keyword evidence="3 13" id="KW-0547">Nucleotide-binding</keyword>
<evidence type="ECO:0000256" key="2">
    <source>
        <dbReference type="ARBA" id="ARBA00009922"/>
    </source>
</evidence>
<dbReference type="GO" id="GO:0005829">
    <property type="term" value="C:cytosol"/>
    <property type="evidence" value="ECO:0007669"/>
    <property type="project" value="TreeGrafter"/>
</dbReference>
<dbReference type="GO" id="GO:0016887">
    <property type="term" value="F:ATP hydrolysis activity"/>
    <property type="evidence" value="ECO:0007669"/>
    <property type="project" value="RHEA"/>
</dbReference>
<keyword evidence="7" id="KW-0238">DNA-binding</keyword>
<accession>A0A179D379</accession>
<feature type="transmembrane region" description="Helical" evidence="14">
    <location>
        <begin position="523"/>
        <end position="541"/>
    </location>
</feature>
<organism evidence="16 17">
    <name type="scientific">Thermosulfurimonas dismutans</name>
    <dbReference type="NCBI Taxonomy" id="999894"/>
    <lineage>
        <taxon>Bacteria</taxon>
        <taxon>Pseudomonadati</taxon>
        <taxon>Thermodesulfobacteriota</taxon>
        <taxon>Thermodesulfobacteria</taxon>
        <taxon>Thermodesulfobacteriales</taxon>
        <taxon>Thermodesulfobacteriaceae</taxon>
        <taxon>Thermosulfurimonas</taxon>
    </lineage>
</organism>
<dbReference type="Gene3D" id="3.40.50.300">
    <property type="entry name" value="P-loop containing nucleotide triphosphate hydrolases"/>
    <property type="match status" value="3"/>
</dbReference>
<evidence type="ECO:0000256" key="12">
    <source>
        <dbReference type="ARBA" id="ARBA00048988"/>
    </source>
</evidence>
<dbReference type="GO" id="GO:0043138">
    <property type="term" value="F:3'-5' DNA helicase activity"/>
    <property type="evidence" value="ECO:0007669"/>
    <property type="project" value="UniProtKB-EC"/>
</dbReference>
<evidence type="ECO:0000256" key="9">
    <source>
        <dbReference type="ARBA" id="ARBA00034617"/>
    </source>
</evidence>
<gene>
    <name evidence="16" type="ORF">TDIS_1424</name>
</gene>
<feature type="binding site" evidence="13">
    <location>
        <begin position="39"/>
        <end position="46"/>
    </location>
    <ligand>
        <name>ATP</name>
        <dbReference type="ChEBI" id="CHEBI:30616"/>
    </ligand>
</feature>
<dbReference type="STRING" id="999894.TDIS_1424"/>
<keyword evidence="4 13" id="KW-0378">Hydrolase</keyword>
<comment type="caution">
    <text evidence="16">The sequence shown here is derived from an EMBL/GenBank/DDBJ whole genome shotgun (WGS) entry which is preliminary data.</text>
</comment>
<keyword evidence="14" id="KW-1133">Transmembrane helix</keyword>
<evidence type="ECO:0000256" key="11">
    <source>
        <dbReference type="ARBA" id="ARBA00034923"/>
    </source>
</evidence>
<dbReference type="InterPro" id="IPR027417">
    <property type="entry name" value="P-loop_NTPase"/>
</dbReference>
<dbReference type="GO" id="GO:0005524">
    <property type="term" value="F:ATP binding"/>
    <property type="evidence" value="ECO:0007669"/>
    <property type="project" value="UniProtKB-UniRule"/>
</dbReference>
<dbReference type="Pfam" id="PF00580">
    <property type="entry name" value="UvrD-helicase"/>
    <property type="match status" value="2"/>
</dbReference>
<keyword evidence="17" id="KW-1185">Reference proteome</keyword>
<dbReference type="GO" id="GO:0033202">
    <property type="term" value="C:DNA helicase complex"/>
    <property type="evidence" value="ECO:0007669"/>
    <property type="project" value="TreeGrafter"/>
</dbReference>
<comment type="similarity">
    <text evidence="1">Belongs to the outer membrane factor (OMF) (TC 1.B.17) family.</text>
</comment>
<keyword evidence="8" id="KW-0413">Isomerase</keyword>
<dbReference type="EC" id="5.6.2.4" evidence="10"/>
<keyword evidence="5 13" id="KW-0347">Helicase</keyword>
<sequence length="947" mass="108137">MVKRHGLRYKGNMAESKPFGLDHDQKVATTAKSSMLVVAGPGAGKTRVLIARAAHLLENGIPPDRILLLTFTVRTRRELKERLTEAGLGEIRVETFHALAYDLLYEATGKPPRIADEEELEEIVKPVLRRAGLKLSPRKGLEKLYYGGEAFSDARSEYLRYLSARNLYDYNRLLIEAGKLVRKDFSGYHLLIDEFQDLSPEILSFLSIFRGAEFFLVGDPAQAIYSFRGARPEKLRNFLTENLPELKIHVLRHSYRVPEGILRMAEGLRFDPFNLGLSLTATRPGGEILGWRYPSVRAEAIGVAKMVAELLGGTRMETAGYTDLCPGDIMVLARLRTVLAPLKETFLKEGLPLSEPEEEAERRAALVRELAKYADDPEGFREKLSRLPADLKEGISDILAGDLEKERLVARLKLISMADFLRPSTTGVNLLTIHGAKGLEARVVILVGAEKGLLPLKVLPDSDPAEEKRLLYVALTRAREKFIFTTAPGRRLFGKKLSGEVSPWLRKIPQREEKMPSRRPKQVGLFGIILFFLLIWTSPIHGMNLMEAVHQWENVLRQKHPALKALRARIEAQEQRIEPAGALPDPRLSFIVRNVGDPVPANTLGEEAMSLTGVRLEQGLPWRGKRPTRKKLATLRTEELRIRYEDLFWRLRGEMLKGALELAYLEGETRILKDIFNLLQTFEEVALTRYESGAGLQADILRVRTEKSFIRKQLLRNEERRKSLSWLLCRKYLVTGCDHPVQIEFPEELPPLPPEERLHPLLEDSPRVRIFRIRVRERSLSARLAELERYPDFRIFAGWYSRGNLPEIYELGIGLDIPLFISRKQGPLLEAARNEVSAAEENLEDIKNDLSFRLENLLIKARTEKELVNLYRREILPQAEADLESARYYYENGKLDFLNLIERVRHLLTYRRELLRHRTDYLSAIFEIESLLGRALLFTESSDGGRP</sequence>
<dbReference type="InterPro" id="IPR013986">
    <property type="entry name" value="DExx_box_DNA_helicase_dom_sf"/>
</dbReference>
<proteinExistence type="inferred from homology"/>
<evidence type="ECO:0000256" key="3">
    <source>
        <dbReference type="ARBA" id="ARBA00022741"/>
    </source>
</evidence>
<comment type="catalytic activity">
    <reaction evidence="12">
        <text>ATP + H2O = ADP + phosphate + H(+)</text>
        <dbReference type="Rhea" id="RHEA:13065"/>
        <dbReference type="ChEBI" id="CHEBI:15377"/>
        <dbReference type="ChEBI" id="CHEBI:15378"/>
        <dbReference type="ChEBI" id="CHEBI:30616"/>
        <dbReference type="ChEBI" id="CHEBI:43474"/>
        <dbReference type="ChEBI" id="CHEBI:456216"/>
        <dbReference type="EC" id="5.6.2.4"/>
    </reaction>
</comment>
<evidence type="ECO:0000256" key="14">
    <source>
        <dbReference type="SAM" id="Phobius"/>
    </source>
</evidence>
<evidence type="ECO:0000313" key="16">
    <source>
        <dbReference type="EMBL" id="OAQ20515.1"/>
    </source>
</evidence>
<dbReference type="InterPro" id="IPR014016">
    <property type="entry name" value="UvrD-like_ATP-bd"/>
</dbReference>
<dbReference type="PANTHER" id="PTHR11070">
    <property type="entry name" value="UVRD / RECB / PCRA DNA HELICASE FAMILY MEMBER"/>
    <property type="match status" value="1"/>
</dbReference>
<evidence type="ECO:0000256" key="4">
    <source>
        <dbReference type="ARBA" id="ARBA00022801"/>
    </source>
</evidence>
<dbReference type="Gene3D" id="1.20.1600.10">
    <property type="entry name" value="Outer membrane efflux proteins (OEP)"/>
    <property type="match status" value="1"/>
</dbReference>
<comment type="similarity">
    <text evidence="2">Belongs to the helicase family. UvrD subfamily.</text>
</comment>
<dbReference type="GO" id="GO:0003677">
    <property type="term" value="F:DNA binding"/>
    <property type="evidence" value="ECO:0007669"/>
    <property type="project" value="UniProtKB-KW"/>
</dbReference>
<dbReference type="EMBL" id="LWLG01000010">
    <property type="protein sequence ID" value="OAQ20515.1"/>
    <property type="molecule type" value="Genomic_DNA"/>
</dbReference>
<evidence type="ECO:0000256" key="8">
    <source>
        <dbReference type="ARBA" id="ARBA00023235"/>
    </source>
</evidence>
<evidence type="ECO:0000256" key="10">
    <source>
        <dbReference type="ARBA" id="ARBA00034808"/>
    </source>
</evidence>
<evidence type="ECO:0000256" key="13">
    <source>
        <dbReference type="PROSITE-ProRule" id="PRU00560"/>
    </source>
</evidence>
<evidence type="ECO:0000256" key="7">
    <source>
        <dbReference type="ARBA" id="ARBA00023125"/>
    </source>
</evidence>
<dbReference type="GO" id="GO:0000725">
    <property type="term" value="P:recombinational repair"/>
    <property type="evidence" value="ECO:0007669"/>
    <property type="project" value="TreeGrafter"/>
</dbReference>
<evidence type="ECO:0000313" key="17">
    <source>
        <dbReference type="Proteomes" id="UP000078390"/>
    </source>
</evidence>
<dbReference type="SUPFAM" id="SSF52540">
    <property type="entry name" value="P-loop containing nucleoside triphosphate hydrolases"/>
    <property type="match status" value="1"/>
</dbReference>
<dbReference type="Gene3D" id="1.10.10.160">
    <property type="match status" value="2"/>
</dbReference>
<keyword evidence="14" id="KW-0472">Membrane</keyword>
<name>A0A179D379_9BACT</name>
<feature type="domain" description="UvrD-like helicase ATP-binding" evidence="15">
    <location>
        <begin position="18"/>
        <end position="258"/>
    </location>
</feature>
<dbReference type="InterPro" id="IPR003423">
    <property type="entry name" value="OMP_efflux"/>
</dbReference>
<evidence type="ECO:0000256" key="6">
    <source>
        <dbReference type="ARBA" id="ARBA00022840"/>
    </source>
</evidence>
<dbReference type="Pfam" id="PF02321">
    <property type="entry name" value="OEP"/>
    <property type="match status" value="1"/>
</dbReference>
<dbReference type="PROSITE" id="PS51198">
    <property type="entry name" value="UVRD_HELICASE_ATP_BIND"/>
    <property type="match status" value="1"/>
</dbReference>
<keyword evidence="6 13" id="KW-0067">ATP-binding</keyword>
<dbReference type="Pfam" id="PF13361">
    <property type="entry name" value="UvrD_C"/>
    <property type="match status" value="1"/>
</dbReference>
<dbReference type="InterPro" id="IPR000212">
    <property type="entry name" value="DNA_helicase_UvrD/REP"/>
</dbReference>
<evidence type="ECO:0000256" key="5">
    <source>
        <dbReference type="ARBA" id="ARBA00022806"/>
    </source>
</evidence>
<dbReference type="GO" id="GO:0015562">
    <property type="term" value="F:efflux transmembrane transporter activity"/>
    <property type="evidence" value="ECO:0007669"/>
    <property type="project" value="InterPro"/>
</dbReference>